<sequence length="261" mass="28976">MDTNRDAAVDLSSILVVIPAHNEEGSVGAVIRRLTDQGLTAIRVVDNACTDHTAERAAEAGAKVVVEPKLGYGMACWRGLQDIPDHIEWVLFCDADGCDDIEAWPQFHSAALSGCDFVLANRLASPNSYRHLTFAQRFGNRLATGLIAVFWKDRFHDLGPMRLIRLDQLDRINMRSRGFGWTVEMQVRVAELSIMWREIPVTYRPRKYGKSKISGTVKGVVLAGVVILSTIAKHSFRGRIWPKDVPGKNLSPQSSGTSFDE</sequence>
<reference evidence="2" key="1">
    <citation type="submission" date="2019-03" db="EMBL/GenBank/DDBJ databases">
        <title>Whole genome analysis of nitrate-reducing bacteria Marinobacter hydrocarbonoclasticus YB03.</title>
        <authorList>
            <person name="Azam A.H."/>
            <person name="Yuk S.R."/>
            <person name="Kamarisima K."/>
            <person name="Miyanaga K."/>
            <person name="Tanji Y."/>
        </authorList>
    </citation>
    <scope>NUCLEOTIDE SEQUENCE</scope>
    <source>
        <strain evidence="2">YB03</strain>
    </source>
</reference>
<organism evidence="2">
    <name type="scientific">Marinobacter nauticus</name>
    <name type="common">Marinobacter hydrocarbonoclasticus</name>
    <name type="synonym">Marinobacter aquaeolei</name>
    <dbReference type="NCBI Taxonomy" id="2743"/>
    <lineage>
        <taxon>Bacteria</taxon>
        <taxon>Pseudomonadati</taxon>
        <taxon>Pseudomonadota</taxon>
        <taxon>Gammaproteobacteria</taxon>
        <taxon>Pseudomonadales</taxon>
        <taxon>Marinobacteraceae</taxon>
        <taxon>Marinobacter</taxon>
    </lineage>
</organism>
<dbReference type="Pfam" id="PF00535">
    <property type="entry name" value="Glycos_transf_2"/>
    <property type="match status" value="1"/>
</dbReference>
<evidence type="ECO:0000259" key="1">
    <source>
        <dbReference type="Pfam" id="PF00535"/>
    </source>
</evidence>
<dbReference type="PANTHER" id="PTHR48090">
    <property type="entry name" value="UNDECAPRENYL-PHOSPHATE 4-DEOXY-4-FORMAMIDO-L-ARABINOSE TRANSFERASE-RELATED"/>
    <property type="match status" value="1"/>
</dbReference>
<protein>
    <submittedName>
        <fullName evidence="2">Glycosyl hydrolase</fullName>
    </submittedName>
</protein>
<evidence type="ECO:0000313" key="2">
    <source>
        <dbReference type="EMBL" id="BBJ02396.1"/>
    </source>
</evidence>
<dbReference type="InterPro" id="IPR050256">
    <property type="entry name" value="Glycosyltransferase_2"/>
</dbReference>
<dbReference type="CDD" id="cd04179">
    <property type="entry name" value="DPM_DPG-synthase_like"/>
    <property type="match status" value="1"/>
</dbReference>
<dbReference type="EMBL" id="AP019537">
    <property type="protein sequence ID" value="BBJ02396.1"/>
    <property type="molecule type" value="Genomic_DNA"/>
</dbReference>
<dbReference type="PANTHER" id="PTHR48090:SF7">
    <property type="entry name" value="RFBJ PROTEIN"/>
    <property type="match status" value="1"/>
</dbReference>
<gene>
    <name evidence="2" type="ORF">YBY_02440</name>
</gene>
<accession>A0A455VZV2</accession>
<dbReference type="GO" id="GO:0016787">
    <property type="term" value="F:hydrolase activity"/>
    <property type="evidence" value="ECO:0007669"/>
    <property type="project" value="UniProtKB-KW"/>
</dbReference>
<dbReference type="Gene3D" id="3.90.550.10">
    <property type="entry name" value="Spore Coat Polysaccharide Biosynthesis Protein SpsA, Chain A"/>
    <property type="match status" value="1"/>
</dbReference>
<dbReference type="AlphaFoldDB" id="A0A455VZV2"/>
<dbReference type="SUPFAM" id="SSF53448">
    <property type="entry name" value="Nucleotide-diphospho-sugar transferases"/>
    <property type="match status" value="1"/>
</dbReference>
<keyword evidence="2" id="KW-0378">Hydrolase</keyword>
<dbReference type="InterPro" id="IPR029044">
    <property type="entry name" value="Nucleotide-diphossugar_trans"/>
</dbReference>
<proteinExistence type="predicted"/>
<feature type="domain" description="Glycosyltransferase 2-like" evidence="1">
    <location>
        <begin position="16"/>
        <end position="163"/>
    </location>
</feature>
<name>A0A455VZV2_MARNT</name>
<dbReference type="InterPro" id="IPR001173">
    <property type="entry name" value="Glyco_trans_2-like"/>
</dbReference>